<feature type="non-terminal residue" evidence="2">
    <location>
        <position position="1"/>
    </location>
</feature>
<feature type="transmembrane region" description="Helical" evidence="1">
    <location>
        <begin position="6"/>
        <end position="25"/>
    </location>
</feature>
<sequence>LGHYEAQIGYLAFWLSVVPILFVIYRLSRGKKIDQV</sequence>
<keyword evidence="1" id="KW-1133">Transmembrane helix</keyword>
<dbReference type="AlphaFoldDB" id="A0A317Z639"/>
<name>A0A317Z639_STAPS</name>
<dbReference type="EMBL" id="QEIV01001206">
    <property type="protein sequence ID" value="PWZ97529.1"/>
    <property type="molecule type" value="Genomic_DNA"/>
</dbReference>
<comment type="caution">
    <text evidence="2">The sequence shown here is derived from an EMBL/GenBank/DDBJ whole genome shotgun (WGS) entry which is preliminary data.</text>
</comment>
<proteinExistence type="predicted"/>
<evidence type="ECO:0000256" key="1">
    <source>
        <dbReference type="SAM" id="Phobius"/>
    </source>
</evidence>
<keyword evidence="1" id="KW-0812">Transmembrane</keyword>
<keyword evidence="1" id="KW-0472">Membrane</keyword>
<organism evidence="2 3">
    <name type="scientific">Staphylococcus pseudintermedius</name>
    <dbReference type="NCBI Taxonomy" id="283734"/>
    <lineage>
        <taxon>Bacteria</taxon>
        <taxon>Bacillati</taxon>
        <taxon>Bacillota</taxon>
        <taxon>Bacilli</taxon>
        <taxon>Bacillales</taxon>
        <taxon>Staphylococcaceae</taxon>
        <taxon>Staphylococcus</taxon>
        <taxon>Staphylococcus intermedius group</taxon>
    </lineage>
</organism>
<dbReference type="Proteomes" id="UP000246351">
    <property type="component" value="Unassembled WGS sequence"/>
</dbReference>
<evidence type="ECO:0000313" key="3">
    <source>
        <dbReference type="Proteomes" id="UP000246351"/>
    </source>
</evidence>
<gene>
    <name evidence="2" type="ORF">DD924_12230</name>
</gene>
<protein>
    <submittedName>
        <fullName evidence="2">DUF1405 domain-containing protein</fullName>
    </submittedName>
</protein>
<evidence type="ECO:0000313" key="2">
    <source>
        <dbReference type="EMBL" id="PWZ97529.1"/>
    </source>
</evidence>
<reference evidence="2 3" key="1">
    <citation type="journal article" date="2018" name="Vet. Microbiol.">
        <title>Clonal diversity and geographic distribution of methicillin-resistant Staphylococcus pseudintermedius from Australian animals: Discovery of novel sequence types.</title>
        <authorList>
            <person name="Worthing K.A."/>
            <person name="Abraham S."/>
            <person name="Coombs G.W."/>
            <person name="Pang S."/>
            <person name="Saputra S."/>
            <person name="Jordan D."/>
            <person name="Trott D.J."/>
            <person name="Norris J.M."/>
        </authorList>
    </citation>
    <scope>NUCLEOTIDE SEQUENCE [LARGE SCALE GENOMIC DNA]</scope>
    <source>
        <strain evidence="2 3">ST71 3</strain>
    </source>
</reference>
<accession>A0A317Z639</accession>